<dbReference type="EMBL" id="JACJFM010000009">
    <property type="protein sequence ID" value="MBB1486821.1"/>
    <property type="molecule type" value="Genomic_DNA"/>
</dbReference>
<dbReference type="RefSeq" id="WP_182808597.1">
    <property type="nucleotide sequence ID" value="NZ_JACJFM010000009.1"/>
</dbReference>
<feature type="signal peptide" evidence="3">
    <location>
        <begin position="1"/>
        <end position="33"/>
    </location>
</feature>
<evidence type="ECO:0000256" key="2">
    <source>
        <dbReference type="ARBA" id="ARBA00022729"/>
    </source>
</evidence>
<evidence type="ECO:0000256" key="3">
    <source>
        <dbReference type="SAM" id="SignalP"/>
    </source>
</evidence>
<evidence type="ECO:0000313" key="6">
    <source>
        <dbReference type="Proteomes" id="UP000565262"/>
    </source>
</evidence>
<comment type="caution">
    <text evidence="5">The sequence shown here is derived from an EMBL/GenBank/DDBJ whole genome shotgun (WGS) entry which is preliminary data.</text>
</comment>
<gene>
    <name evidence="5" type="ORF">H4O21_09385</name>
</gene>
<sequence>MSALASLTKPTLFAASVSLAITGSALFSGNADAAKKKTGLDVQIHYLRMMPKVRPVLSNLEPAPKNSGLAGAELGIKDSNTTGRFTGQHYMLNSQYFESEEAFMAEADRLMQKNALVLIDAPSGLLAQTDKLAAERGALIFNTGNSDDQLRTSLCLNNTFHTYPSRAMHTDALAQWLATRRFSRWMLIEGPAEEDKAYASALKRSAKRFGSEIVLKKEWTFDSDLRRTAQKELPLFTQGDEYDVVLVADEAGDFGHYVPYNTWLPRPVAGTQGLTPKAWHKVVEQWGAAQLQSRFEKLHDRHMNDKDYAAWAAIRSISEAILQNKEQKGIQHHAEPMKHFLLSEKFHLAAFKGHKLTYRQWNGQLRQPMPLVQPRSLVSQSPQAGYLHPKTELDTLGFDQQESQCRINQS</sequence>
<evidence type="ECO:0000256" key="1">
    <source>
        <dbReference type="ARBA" id="ARBA00010062"/>
    </source>
</evidence>
<dbReference type="InterPro" id="IPR028081">
    <property type="entry name" value="Leu-bd"/>
</dbReference>
<dbReference type="InterPro" id="IPR022478">
    <property type="entry name" value="ABC_transptr_sub-bd_PQQ"/>
</dbReference>
<proteinExistence type="inferred from homology"/>
<feature type="chain" id="PRO_5032765415" evidence="3">
    <location>
        <begin position="34"/>
        <end position="410"/>
    </location>
</feature>
<evidence type="ECO:0000259" key="4">
    <source>
        <dbReference type="Pfam" id="PF13458"/>
    </source>
</evidence>
<organism evidence="5 6">
    <name type="scientific">Oceanospirillum sediminis</name>
    <dbReference type="NCBI Taxonomy" id="2760088"/>
    <lineage>
        <taxon>Bacteria</taxon>
        <taxon>Pseudomonadati</taxon>
        <taxon>Pseudomonadota</taxon>
        <taxon>Gammaproteobacteria</taxon>
        <taxon>Oceanospirillales</taxon>
        <taxon>Oceanospirillaceae</taxon>
        <taxon>Oceanospirillum</taxon>
    </lineage>
</organism>
<accession>A0A839IPG8</accession>
<evidence type="ECO:0000313" key="5">
    <source>
        <dbReference type="EMBL" id="MBB1486821.1"/>
    </source>
</evidence>
<name>A0A839IPG8_9GAMM</name>
<dbReference type="Pfam" id="PF13458">
    <property type="entry name" value="Peripla_BP_6"/>
    <property type="match status" value="1"/>
</dbReference>
<keyword evidence="6" id="KW-1185">Reference proteome</keyword>
<dbReference type="NCBIfam" id="TIGR03863">
    <property type="entry name" value="PQQ_ABC_bind"/>
    <property type="match status" value="1"/>
</dbReference>
<keyword evidence="2 3" id="KW-0732">Signal</keyword>
<dbReference type="CDD" id="cd06268">
    <property type="entry name" value="PBP1_ABC_transporter_LIVBP-like"/>
    <property type="match status" value="1"/>
</dbReference>
<reference evidence="5 6" key="1">
    <citation type="submission" date="2020-08" db="EMBL/GenBank/DDBJ databases">
        <title>Oceanospirillum sp. nov. isolated from marine sediment.</title>
        <authorList>
            <person name="Ji X."/>
        </authorList>
    </citation>
    <scope>NUCLEOTIDE SEQUENCE [LARGE SCALE GENOMIC DNA]</scope>
    <source>
        <strain evidence="5 6">D5</strain>
    </source>
</reference>
<dbReference type="Gene3D" id="3.40.50.2300">
    <property type="match status" value="2"/>
</dbReference>
<comment type="similarity">
    <text evidence="1">Belongs to the leucine-binding protein family.</text>
</comment>
<dbReference type="SUPFAM" id="SSF53822">
    <property type="entry name" value="Periplasmic binding protein-like I"/>
    <property type="match status" value="1"/>
</dbReference>
<dbReference type="AlphaFoldDB" id="A0A839IPG8"/>
<dbReference type="InterPro" id="IPR028082">
    <property type="entry name" value="Peripla_BP_I"/>
</dbReference>
<feature type="domain" description="Leucine-binding protein" evidence="4">
    <location>
        <begin position="67"/>
        <end position="216"/>
    </location>
</feature>
<protein>
    <submittedName>
        <fullName evidence="5">ABC transporter substrate-binding protein</fullName>
    </submittedName>
</protein>
<dbReference type="Proteomes" id="UP000565262">
    <property type="component" value="Unassembled WGS sequence"/>
</dbReference>